<reference evidence="3" key="1">
    <citation type="submission" date="2025-08" db="UniProtKB">
        <authorList>
            <consortium name="RefSeq"/>
        </authorList>
    </citation>
    <scope>IDENTIFICATION</scope>
    <source>
        <tissue evidence="3">Leaves</tissue>
    </source>
</reference>
<dbReference type="SUPFAM" id="SSF56219">
    <property type="entry name" value="DNase I-like"/>
    <property type="match status" value="1"/>
</dbReference>
<dbReference type="Proteomes" id="UP001652660">
    <property type="component" value="Chromosome 8e"/>
</dbReference>
<gene>
    <name evidence="3" type="primary">LOC140012768</name>
</gene>
<evidence type="ECO:0000259" key="1">
    <source>
        <dbReference type="Pfam" id="PF03372"/>
    </source>
</evidence>
<dbReference type="RefSeq" id="XP_071917167.1">
    <property type="nucleotide sequence ID" value="XM_072061066.1"/>
</dbReference>
<sequence>MKAVVWNCRGVESPLTVPQLREVVRLYSPSLVFLSDTKKKKSYLNSVMQWIRFDKVFVVDLVGRAGGLAVIWKQELRVKRVLLTSFTIELLIEDTEFGFDWWCICAYASSDAGIRKEQWNVIYRRSAMWGEHWAIMGDLNDITSNGEKWGGNLRAEVRFQDFNSFINNNELVDIGFEGVSWTWCNNWGNEGEVKERLDRILGTKEWIRKMDKAKCLHVKTEALDHCMLVLDTNPGGKK</sequence>
<accession>A0ABM4VCC1</accession>
<dbReference type="PANTHER" id="PTHR35218">
    <property type="entry name" value="RNASE H DOMAIN-CONTAINING PROTEIN"/>
    <property type="match status" value="1"/>
</dbReference>
<protein>
    <recommendedName>
        <fullName evidence="1">Endonuclease/exonuclease/phosphatase domain-containing protein</fullName>
    </recommendedName>
</protein>
<dbReference type="Gene3D" id="3.60.10.10">
    <property type="entry name" value="Endonuclease/exonuclease/phosphatase"/>
    <property type="match status" value="1"/>
</dbReference>
<evidence type="ECO:0000313" key="2">
    <source>
        <dbReference type="Proteomes" id="UP001652660"/>
    </source>
</evidence>
<dbReference type="PANTHER" id="PTHR35218:SF9">
    <property type="entry name" value="ENDONUCLEASE_EXONUCLEASE_PHOSPHATASE DOMAIN-CONTAINING PROTEIN"/>
    <property type="match status" value="1"/>
</dbReference>
<feature type="domain" description="Endonuclease/exonuclease/phosphatase" evidence="1">
    <location>
        <begin position="6"/>
        <end position="206"/>
    </location>
</feature>
<keyword evidence="2" id="KW-1185">Reference proteome</keyword>
<dbReference type="InterPro" id="IPR036691">
    <property type="entry name" value="Endo/exonu/phosph_ase_sf"/>
</dbReference>
<dbReference type="InterPro" id="IPR005135">
    <property type="entry name" value="Endo/exonuclease/phosphatase"/>
</dbReference>
<dbReference type="Pfam" id="PF03372">
    <property type="entry name" value="Exo_endo_phos"/>
    <property type="match status" value="1"/>
</dbReference>
<proteinExistence type="predicted"/>
<dbReference type="GeneID" id="140012768"/>
<name>A0ABM4VCC1_COFAR</name>
<organism evidence="2 3">
    <name type="scientific">Coffea arabica</name>
    <name type="common">Arabian coffee</name>
    <dbReference type="NCBI Taxonomy" id="13443"/>
    <lineage>
        <taxon>Eukaryota</taxon>
        <taxon>Viridiplantae</taxon>
        <taxon>Streptophyta</taxon>
        <taxon>Embryophyta</taxon>
        <taxon>Tracheophyta</taxon>
        <taxon>Spermatophyta</taxon>
        <taxon>Magnoliopsida</taxon>
        <taxon>eudicotyledons</taxon>
        <taxon>Gunneridae</taxon>
        <taxon>Pentapetalae</taxon>
        <taxon>asterids</taxon>
        <taxon>lamiids</taxon>
        <taxon>Gentianales</taxon>
        <taxon>Rubiaceae</taxon>
        <taxon>Ixoroideae</taxon>
        <taxon>Gardenieae complex</taxon>
        <taxon>Bertiereae - Coffeeae clade</taxon>
        <taxon>Coffeeae</taxon>
        <taxon>Coffea</taxon>
    </lineage>
</organism>
<evidence type="ECO:0000313" key="3">
    <source>
        <dbReference type="RefSeq" id="XP_071917167.1"/>
    </source>
</evidence>